<reference evidence="3" key="1">
    <citation type="submission" date="2012-12" db="EMBL/GenBank/DDBJ databases">
        <authorList>
            <person name="Hellsten U."/>
            <person name="Grimwood J."/>
            <person name="Chapman J.A."/>
            <person name="Shapiro H."/>
            <person name="Aerts A."/>
            <person name="Otillar R.P."/>
            <person name="Terry A.Y."/>
            <person name="Boore J.L."/>
            <person name="Simakov O."/>
            <person name="Marletaz F."/>
            <person name="Cho S.-J."/>
            <person name="Edsinger-Gonzales E."/>
            <person name="Havlak P."/>
            <person name="Kuo D.-H."/>
            <person name="Larsson T."/>
            <person name="Lv J."/>
            <person name="Arendt D."/>
            <person name="Savage R."/>
            <person name="Osoegawa K."/>
            <person name="de Jong P."/>
            <person name="Lindberg D.R."/>
            <person name="Seaver E.C."/>
            <person name="Weisblat D.A."/>
            <person name="Putnam N.H."/>
            <person name="Grigoriev I.V."/>
            <person name="Rokhsar D.S."/>
        </authorList>
    </citation>
    <scope>NUCLEOTIDE SEQUENCE</scope>
</reference>
<evidence type="ECO:0000313" key="2">
    <source>
        <dbReference type="EnsemblMetazoa" id="HelroP83259"/>
    </source>
</evidence>
<keyword evidence="3" id="KW-1185">Reference proteome</keyword>
<dbReference type="GeneID" id="20216176"/>
<protein>
    <recommendedName>
        <fullName evidence="4">Reverse transcriptase domain-containing protein</fullName>
    </recommendedName>
</protein>
<dbReference type="EnsemblMetazoa" id="HelroT83259">
    <property type="protein sequence ID" value="HelroP83259"/>
    <property type="gene ID" value="HelroG83259"/>
</dbReference>
<reference evidence="1 3" key="2">
    <citation type="journal article" date="2013" name="Nature">
        <title>Insights into bilaterian evolution from three spiralian genomes.</title>
        <authorList>
            <person name="Simakov O."/>
            <person name="Marletaz F."/>
            <person name="Cho S.J."/>
            <person name="Edsinger-Gonzales E."/>
            <person name="Havlak P."/>
            <person name="Hellsten U."/>
            <person name="Kuo D.H."/>
            <person name="Larsson T."/>
            <person name="Lv J."/>
            <person name="Arendt D."/>
            <person name="Savage R."/>
            <person name="Osoegawa K."/>
            <person name="de Jong P."/>
            <person name="Grimwood J."/>
            <person name="Chapman J.A."/>
            <person name="Shapiro H."/>
            <person name="Aerts A."/>
            <person name="Otillar R.P."/>
            <person name="Terry A.Y."/>
            <person name="Boore J.L."/>
            <person name="Grigoriev I.V."/>
            <person name="Lindberg D.R."/>
            <person name="Seaver E.C."/>
            <person name="Weisblat D.A."/>
            <person name="Putnam N.H."/>
            <person name="Rokhsar D.S."/>
        </authorList>
    </citation>
    <scope>NUCLEOTIDE SEQUENCE</scope>
</reference>
<dbReference type="KEGG" id="hro:HELRODRAFT_83259"/>
<dbReference type="OrthoDB" id="6243574at2759"/>
<dbReference type="EMBL" id="AMQM01005567">
    <property type="status" value="NOT_ANNOTATED_CDS"/>
    <property type="molecule type" value="Genomic_DNA"/>
</dbReference>
<dbReference type="EMBL" id="KB096983">
    <property type="protein sequence ID" value="ESO00316.1"/>
    <property type="molecule type" value="Genomic_DNA"/>
</dbReference>
<proteinExistence type="predicted"/>
<dbReference type="RefSeq" id="XP_009021750.1">
    <property type="nucleotide sequence ID" value="XM_009023502.1"/>
</dbReference>
<dbReference type="STRING" id="6412.T1G528"/>
<evidence type="ECO:0000313" key="3">
    <source>
        <dbReference type="Proteomes" id="UP000015101"/>
    </source>
</evidence>
<organism evidence="2 3">
    <name type="scientific">Helobdella robusta</name>
    <name type="common">Californian leech</name>
    <dbReference type="NCBI Taxonomy" id="6412"/>
    <lineage>
        <taxon>Eukaryota</taxon>
        <taxon>Metazoa</taxon>
        <taxon>Spiralia</taxon>
        <taxon>Lophotrochozoa</taxon>
        <taxon>Annelida</taxon>
        <taxon>Clitellata</taxon>
        <taxon>Hirudinea</taxon>
        <taxon>Rhynchobdellida</taxon>
        <taxon>Glossiphoniidae</taxon>
        <taxon>Helobdella</taxon>
    </lineage>
</organism>
<dbReference type="Proteomes" id="UP000015101">
    <property type="component" value="Unassembled WGS sequence"/>
</dbReference>
<dbReference type="AlphaFoldDB" id="T1G528"/>
<dbReference type="HOGENOM" id="CLU_2874254_0_0_1"/>
<evidence type="ECO:0000313" key="1">
    <source>
        <dbReference type="EMBL" id="ESO00316.1"/>
    </source>
</evidence>
<dbReference type="InParanoid" id="T1G528"/>
<dbReference type="CTD" id="20216176"/>
<accession>T1G528</accession>
<evidence type="ECO:0008006" key="4">
    <source>
        <dbReference type="Google" id="ProtNLM"/>
    </source>
</evidence>
<sequence length="64" mass="7474">QVLSKYQWGGIKGRSTLDHLISLETYIRQTLKQVEQVITLFLGIEKAYDTAWKYGILKKYINPD</sequence>
<gene>
    <name evidence="2" type="primary">20216176</name>
    <name evidence="1" type="ORF">HELRODRAFT_83259</name>
</gene>
<reference evidence="2" key="3">
    <citation type="submission" date="2015-06" db="UniProtKB">
        <authorList>
            <consortium name="EnsemblMetazoa"/>
        </authorList>
    </citation>
    <scope>IDENTIFICATION</scope>
</reference>
<name>T1G528_HELRO</name>